<proteinExistence type="predicted"/>
<dbReference type="PROSITE" id="PS50297">
    <property type="entry name" value="ANK_REP_REGION"/>
    <property type="match status" value="1"/>
</dbReference>
<dbReference type="PANTHER" id="PTHR24180:SF45">
    <property type="entry name" value="POLY [ADP-RIBOSE] POLYMERASE TANKYRASE"/>
    <property type="match status" value="1"/>
</dbReference>
<dbReference type="InterPro" id="IPR036770">
    <property type="entry name" value="Ankyrin_rpt-contain_sf"/>
</dbReference>
<keyword evidence="1" id="KW-0677">Repeat</keyword>
<feature type="repeat" description="ANK" evidence="3">
    <location>
        <begin position="194"/>
        <end position="226"/>
    </location>
</feature>
<evidence type="ECO:0000313" key="6">
    <source>
        <dbReference type="EMBL" id="KAJ0409108.1"/>
    </source>
</evidence>
<evidence type="ECO:0000256" key="4">
    <source>
        <dbReference type="SAM" id="Coils"/>
    </source>
</evidence>
<dbReference type="PROSITE" id="PS50088">
    <property type="entry name" value="ANK_REPEAT"/>
    <property type="match status" value="1"/>
</dbReference>
<dbReference type="Pfam" id="PF12796">
    <property type="entry name" value="Ank_2"/>
    <property type="match status" value="1"/>
</dbReference>
<sequence>MGHDDKNAMALSAPLSPSLPLRSRSLVEAMADAKQRLETMELSCRELLRLSSASPLPPANAARELELLRLQVGELKARIEALVHAREDEDVAFQRAMDFAAAKGTANAVLHTLFDQASAGKHQVLESWLETGVIPTRDGLKHWRLDPTAIRNDAGATLLHVAVDASMARPALKAQLVALLVDRMGFDVNVTDVYGRTPLHVAAMAGSAEVVQALLERHADPARRNRAGLTALSVVRTLSRPPEDVVQLLATAESNALRAERPAASDCLNPKTALASALFLRSLARFVRPEHVEQFSPQASALLESLFVERFEATVAFDEALQQHVPLLFTTTDAVLQLRRLDSVFLPSMLWDSHFLRELKVEAAGFGLSLVEATTATAPAAAASWIGLLLKMIHALRVAWATPTATAADRAATASASASSSASSSPPPPALPATPPVRSPLYTYTERQSSSPRQAWHYAVLFKAASQPFPGVLSVEKGSDVVTCSEDVGRFFPLDDRLLIGAGEYHGVEYDATALQIRLDRPFEGPTAADVKAYVAGAGSSTLPPFVAAKRIWERQPGNKYEDHLSQEQEMFQDYQFLDPDSAYEVAVKLGPVPTAREARALVDEWKAKCRQVFDRKQCSSGLPSCEHYCPQRSGHSLCVDTMAAIGRGLAKERLGRPTFSKSLKARASLQKYQDRFHGRSSWPGSPSTPPPEARGPRSASATSRALDLT</sequence>
<gene>
    <name evidence="6" type="ORF">P43SY_002242</name>
</gene>
<feature type="region of interest" description="Disordered" evidence="5">
    <location>
        <begin position="418"/>
        <end position="438"/>
    </location>
</feature>
<dbReference type="Gene3D" id="1.25.40.20">
    <property type="entry name" value="Ankyrin repeat-containing domain"/>
    <property type="match status" value="1"/>
</dbReference>
<keyword evidence="7" id="KW-1185">Reference proteome</keyword>
<accession>A0AAD5QEX2</accession>
<comment type="caution">
    <text evidence="6">The sequence shown here is derived from an EMBL/GenBank/DDBJ whole genome shotgun (WGS) entry which is preliminary data.</text>
</comment>
<feature type="coiled-coil region" evidence="4">
    <location>
        <begin position="30"/>
        <end position="85"/>
    </location>
</feature>
<dbReference type="SUPFAM" id="SSF48403">
    <property type="entry name" value="Ankyrin repeat"/>
    <property type="match status" value="1"/>
</dbReference>
<organism evidence="6 7">
    <name type="scientific">Pythium insidiosum</name>
    <name type="common">Pythiosis disease agent</name>
    <dbReference type="NCBI Taxonomy" id="114742"/>
    <lineage>
        <taxon>Eukaryota</taxon>
        <taxon>Sar</taxon>
        <taxon>Stramenopiles</taxon>
        <taxon>Oomycota</taxon>
        <taxon>Peronosporomycetes</taxon>
        <taxon>Pythiales</taxon>
        <taxon>Pythiaceae</taxon>
        <taxon>Pythium</taxon>
    </lineage>
</organism>
<reference evidence="6" key="1">
    <citation type="submission" date="2021-12" db="EMBL/GenBank/DDBJ databases">
        <title>Prjna785345.</title>
        <authorList>
            <person name="Rujirawat T."/>
            <person name="Krajaejun T."/>
        </authorList>
    </citation>
    <scope>NUCLEOTIDE SEQUENCE</scope>
    <source>
        <strain evidence="6">Pi057C3</strain>
    </source>
</reference>
<evidence type="ECO:0000313" key="7">
    <source>
        <dbReference type="Proteomes" id="UP001209570"/>
    </source>
</evidence>
<keyword evidence="2 3" id="KW-0040">ANK repeat</keyword>
<dbReference type="AlphaFoldDB" id="A0AAD5QEX2"/>
<dbReference type="SMART" id="SM00248">
    <property type="entry name" value="ANK"/>
    <property type="match status" value="2"/>
</dbReference>
<dbReference type="Proteomes" id="UP001209570">
    <property type="component" value="Unassembled WGS sequence"/>
</dbReference>
<dbReference type="InterPro" id="IPR002110">
    <property type="entry name" value="Ankyrin_rpt"/>
</dbReference>
<protein>
    <recommendedName>
        <fullName evidence="8">Ankyrin repeat protein</fullName>
    </recommendedName>
</protein>
<feature type="region of interest" description="Disordered" evidence="5">
    <location>
        <begin position="672"/>
        <end position="710"/>
    </location>
</feature>
<evidence type="ECO:0000256" key="5">
    <source>
        <dbReference type="SAM" id="MobiDB-lite"/>
    </source>
</evidence>
<feature type="compositionally biased region" description="Pro residues" evidence="5">
    <location>
        <begin position="425"/>
        <end position="438"/>
    </location>
</feature>
<evidence type="ECO:0000256" key="3">
    <source>
        <dbReference type="PROSITE-ProRule" id="PRU00023"/>
    </source>
</evidence>
<keyword evidence="4" id="KW-0175">Coiled coil</keyword>
<evidence type="ECO:0000256" key="2">
    <source>
        <dbReference type="ARBA" id="ARBA00023043"/>
    </source>
</evidence>
<evidence type="ECO:0008006" key="8">
    <source>
        <dbReference type="Google" id="ProtNLM"/>
    </source>
</evidence>
<name>A0AAD5QEX2_PYTIN</name>
<dbReference type="InterPro" id="IPR051637">
    <property type="entry name" value="Ank_repeat_dom-contain_49"/>
</dbReference>
<dbReference type="EMBL" id="JAKCXM010000006">
    <property type="protein sequence ID" value="KAJ0409108.1"/>
    <property type="molecule type" value="Genomic_DNA"/>
</dbReference>
<evidence type="ECO:0000256" key="1">
    <source>
        <dbReference type="ARBA" id="ARBA00022737"/>
    </source>
</evidence>
<dbReference type="PANTHER" id="PTHR24180">
    <property type="entry name" value="CYCLIN-DEPENDENT KINASE INHIBITOR 2C-RELATED"/>
    <property type="match status" value="1"/>
</dbReference>